<feature type="compositionally biased region" description="Polar residues" evidence="1">
    <location>
        <begin position="216"/>
        <end position="227"/>
    </location>
</feature>
<protein>
    <submittedName>
        <fullName evidence="2">Uncharacterized protein</fullName>
    </submittedName>
</protein>
<dbReference type="EMBL" id="MIKF01000377">
    <property type="protein sequence ID" value="RTE71388.1"/>
    <property type="molecule type" value="Genomic_DNA"/>
</dbReference>
<name>A0A430L6P0_9HYPO</name>
<reference evidence="2 3" key="1">
    <citation type="submission" date="2017-06" db="EMBL/GenBank/DDBJ databases">
        <title>Comparative genomic analysis of Ambrosia Fusariam Clade fungi.</title>
        <authorList>
            <person name="Stajich J.E."/>
            <person name="Carrillo J."/>
            <person name="Kijimoto T."/>
            <person name="Eskalen A."/>
            <person name="O'Donnell K."/>
            <person name="Kasson M."/>
        </authorList>
    </citation>
    <scope>NUCLEOTIDE SEQUENCE [LARGE SCALE GENOMIC DNA]</scope>
    <source>
        <strain evidence="2 3">UCR1854</strain>
    </source>
</reference>
<gene>
    <name evidence="2" type="ORF">BHE90_014209</name>
</gene>
<evidence type="ECO:0000256" key="1">
    <source>
        <dbReference type="SAM" id="MobiDB-lite"/>
    </source>
</evidence>
<accession>A0A430L6P0</accession>
<evidence type="ECO:0000313" key="2">
    <source>
        <dbReference type="EMBL" id="RTE71388.1"/>
    </source>
</evidence>
<keyword evidence="3" id="KW-1185">Reference proteome</keyword>
<feature type="region of interest" description="Disordered" evidence="1">
    <location>
        <begin position="202"/>
        <end position="227"/>
    </location>
</feature>
<comment type="caution">
    <text evidence="2">The sequence shown here is derived from an EMBL/GenBank/DDBJ whole genome shotgun (WGS) entry which is preliminary data.</text>
</comment>
<organism evidence="2 3">
    <name type="scientific">Fusarium euwallaceae</name>
    <dbReference type="NCBI Taxonomy" id="1147111"/>
    <lineage>
        <taxon>Eukaryota</taxon>
        <taxon>Fungi</taxon>
        <taxon>Dikarya</taxon>
        <taxon>Ascomycota</taxon>
        <taxon>Pezizomycotina</taxon>
        <taxon>Sordariomycetes</taxon>
        <taxon>Hypocreomycetidae</taxon>
        <taxon>Hypocreales</taxon>
        <taxon>Nectriaceae</taxon>
        <taxon>Fusarium</taxon>
        <taxon>Fusarium solani species complex</taxon>
    </lineage>
</organism>
<dbReference type="AlphaFoldDB" id="A0A430L6P0"/>
<dbReference type="Proteomes" id="UP000287124">
    <property type="component" value="Unassembled WGS sequence"/>
</dbReference>
<proteinExistence type="predicted"/>
<sequence length="435" mass="48256">MPPTSHQPEKGPAGSEPLSFEPLARHSCLPLVLDAILKVGDEEEQLNQGLRSALSQRSAREQHRIRSFARNFCHYFDSLCGNAPSPTIQEVDVEYRQSHGQPGGSDVRVRGCVAFGCATRPPSSIQPSHITEHEDNSIMLNRRKRLLSIDTKPCAVHRQSPFQPTDGRSSLPVHIEKVDERDTLTPEPFCNAVFIPIDIEPRIETMPPEKTPSPTDPTGETSSRQTDNIEQGCLQLVDETIADFVHGSHEQVRLSSFPENSRATYKDLHDSLGSEAEARAQWSHGSALACRLEAADGERKKAVIRYALTAIDWARWHASQEKLAGSSVAPEKPAQEVLARVLGPKPEDDDTSKEGWKRHRRRLGTHLKRGQKWSRLVKDLGFGILLKDAWQLIHPPEAPLDTLVRGLLGSPEKMAVLGLLEAQPALLLKTSFAMT</sequence>
<evidence type="ECO:0000313" key="3">
    <source>
        <dbReference type="Proteomes" id="UP000287124"/>
    </source>
</evidence>